<proteinExistence type="predicted"/>
<feature type="non-terminal residue" evidence="1">
    <location>
        <position position="68"/>
    </location>
</feature>
<keyword evidence="2" id="KW-1185">Reference proteome</keyword>
<dbReference type="AlphaFoldDB" id="A0AAD7Z4L8"/>
<sequence length="68" mass="8006">DTEIPTCANFGNDFCGERSKFSLVSSNFSSVRTVHLRKEVKFMFRMDLCRMQWISLIEELFFSLAFNK</sequence>
<evidence type="ECO:0000313" key="1">
    <source>
        <dbReference type="EMBL" id="KAJ9573819.1"/>
    </source>
</evidence>
<comment type="caution">
    <text evidence="1">The sequence shown here is derived from an EMBL/GenBank/DDBJ whole genome shotgun (WGS) entry which is preliminary data.</text>
</comment>
<organism evidence="1 2">
    <name type="scientific">Diploptera punctata</name>
    <name type="common">Pacific beetle cockroach</name>
    <dbReference type="NCBI Taxonomy" id="6984"/>
    <lineage>
        <taxon>Eukaryota</taxon>
        <taxon>Metazoa</taxon>
        <taxon>Ecdysozoa</taxon>
        <taxon>Arthropoda</taxon>
        <taxon>Hexapoda</taxon>
        <taxon>Insecta</taxon>
        <taxon>Pterygota</taxon>
        <taxon>Neoptera</taxon>
        <taxon>Polyneoptera</taxon>
        <taxon>Dictyoptera</taxon>
        <taxon>Blattodea</taxon>
        <taxon>Blaberoidea</taxon>
        <taxon>Blaberidae</taxon>
        <taxon>Diplopterinae</taxon>
        <taxon>Diploptera</taxon>
    </lineage>
</organism>
<feature type="non-terminal residue" evidence="1">
    <location>
        <position position="1"/>
    </location>
</feature>
<evidence type="ECO:0000313" key="2">
    <source>
        <dbReference type="Proteomes" id="UP001233999"/>
    </source>
</evidence>
<name>A0AAD7Z4L8_DIPPU</name>
<accession>A0AAD7Z4L8</accession>
<reference evidence="1" key="1">
    <citation type="journal article" date="2023" name="IScience">
        <title>Live-bearing cockroach genome reveals convergent evolutionary mechanisms linked to viviparity in insects and beyond.</title>
        <authorList>
            <person name="Fouks B."/>
            <person name="Harrison M.C."/>
            <person name="Mikhailova A.A."/>
            <person name="Marchal E."/>
            <person name="English S."/>
            <person name="Carruthers M."/>
            <person name="Jennings E.C."/>
            <person name="Chiamaka E.L."/>
            <person name="Frigard R.A."/>
            <person name="Pippel M."/>
            <person name="Attardo G.M."/>
            <person name="Benoit J.B."/>
            <person name="Bornberg-Bauer E."/>
            <person name="Tobe S.S."/>
        </authorList>
    </citation>
    <scope>NUCLEOTIDE SEQUENCE</scope>
    <source>
        <strain evidence="1">Stay&amp;Tobe</strain>
    </source>
</reference>
<dbReference type="Proteomes" id="UP001233999">
    <property type="component" value="Unassembled WGS sequence"/>
</dbReference>
<dbReference type="EMBL" id="JASPKZ010010677">
    <property type="protein sequence ID" value="KAJ9573819.1"/>
    <property type="molecule type" value="Genomic_DNA"/>
</dbReference>
<reference evidence="1" key="2">
    <citation type="submission" date="2023-05" db="EMBL/GenBank/DDBJ databases">
        <authorList>
            <person name="Fouks B."/>
        </authorList>
    </citation>
    <scope>NUCLEOTIDE SEQUENCE</scope>
    <source>
        <strain evidence="1">Stay&amp;Tobe</strain>
        <tissue evidence="1">Testes</tissue>
    </source>
</reference>
<protein>
    <submittedName>
        <fullName evidence="1">Uncharacterized protein</fullName>
    </submittedName>
</protein>
<gene>
    <name evidence="1" type="ORF">L9F63_008801</name>
</gene>